<dbReference type="Proteomes" id="UP000004605">
    <property type="component" value="Unassembled WGS sequence"/>
</dbReference>
<reference evidence="1 2" key="1">
    <citation type="journal article" date="2012" name="Int. J. Syst. Evol. Microbiol.">
        <title>Vibrio caribbeanicus sp. nov., isolated from the marine sponge Scleritoderma cyanea.</title>
        <authorList>
            <person name="Hoffmann M."/>
            <person name="Monday S.R."/>
            <person name="Allard M.W."/>
            <person name="Strain E.A."/>
            <person name="Whittaker P."/>
            <person name="Naum M."/>
            <person name="McCarthy P.J."/>
            <person name="Lopez J.V."/>
            <person name="Fischer M."/>
            <person name="Brown E.W."/>
        </authorList>
    </citation>
    <scope>NUCLEOTIDE SEQUENCE [LARGE SCALE GENOMIC DNA]</scope>
    <source>
        <strain evidence="1 2">ATCC 700023</strain>
    </source>
</reference>
<evidence type="ECO:0000313" key="2">
    <source>
        <dbReference type="Proteomes" id="UP000004605"/>
    </source>
</evidence>
<dbReference type="EMBL" id="AFWF01000284">
    <property type="protein sequence ID" value="EGU31965.1"/>
    <property type="molecule type" value="Genomic_DNA"/>
</dbReference>
<comment type="caution">
    <text evidence="1">The sequence shown here is derived from an EMBL/GenBank/DDBJ whole genome shotgun (WGS) entry which is preliminary data.</text>
</comment>
<sequence length="65" mass="7743">MDKEAKRMMYQTIDLLSVGERQQLIAYLEESKQQRRISDIVTQEELEMIYAASLNIETQDKREPH</sequence>
<dbReference type="RefSeq" id="WP_006714338.1">
    <property type="nucleotide sequence ID" value="NZ_AFWF01000284.1"/>
</dbReference>
<proteinExistence type="predicted"/>
<gene>
    <name evidence="1" type="ORF">VII00023_07914</name>
</gene>
<evidence type="ECO:0000313" key="1">
    <source>
        <dbReference type="EMBL" id="EGU31965.1"/>
    </source>
</evidence>
<keyword evidence="2" id="KW-1185">Reference proteome</keyword>
<dbReference type="AlphaFoldDB" id="F9S778"/>
<accession>F9S778</accession>
<dbReference type="OrthoDB" id="5905864at2"/>
<name>F9S778_9VIBR</name>
<organism evidence="1 2">
    <name type="scientific">Vibrio ichthyoenteri ATCC 700023</name>
    <dbReference type="NCBI Taxonomy" id="870968"/>
    <lineage>
        <taxon>Bacteria</taxon>
        <taxon>Pseudomonadati</taxon>
        <taxon>Pseudomonadota</taxon>
        <taxon>Gammaproteobacteria</taxon>
        <taxon>Vibrionales</taxon>
        <taxon>Vibrionaceae</taxon>
        <taxon>Vibrio</taxon>
    </lineage>
</organism>
<protein>
    <submittedName>
        <fullName evidence="1">Uncharacterized protein</fullName>
    </submittedName>
</protein>